<dbReference type="GO" id="GO:0000270">
    <property type="term" value="P:peptidoglycan metabolic process"/>
    <property type="evidence" value="ECO:0007669"/>
    <property type="project" value="InterPro"/>
</dbReference>
<proteinExistence type="inferred from homology"/>
<sequence>MKLVFDWVMKRQYLLYKIIILSLISFNTFAEELTAQRWQFQYAYEAFKNNKLEKFQSLSTTLSDYPLYYYLQYLDISSKLSQHSSSSIVTFLKQYGNTYFGEELRRDWLKKLAQEQNWSTFLQNYTPNESTTLQCYYAQARLAMGQQIETALEETKKLWLVGDSQPSTCDLVFEYLYQSNLMNDALVWERIGLAMQNKKWSLAITLAKRLSPSEQAWFTVWQTMHYQPEQTLATFNYPDLPITRTIILHGINRLATSQFDLAYSYWEKLQRDYAFSVTQIGEMQRDLALASVKQHHPDALKWLAAINRQFLTEEASETRINLALKQQHWPALLDFITEMPLAQRNLLQWRYWLGRALEQTGQQPQAQKLFIELAKERDYYGFLAADRIGTEYQMKNQPIQYTPTDQAHLLKNQSIRAAYEFYQLSQLIAGEESWLLNARREWDYGIKQLLPEQQAIAAALANRWGWHDRAVLTSAKAGYYDDLEVRFPLAYHQDLTTAANQQNVDLAWVYGIVRQESAFMAKARSHAGALGLMQLMPATGRTIARQLGLKLKKVQDILAIDTNVSLGTSYLRQMLNRFGGNYMLATAAYNAGPGRAERWAGENSCLPPDIWVEMIPFNETRKYVRNVLFYTVVFESRLGQRPHSLRISLSPYNNCPFPEGESNKVARMK</sequence>
<dbReference type="OrthoDB" id="92254at2"/>
<evidence type="ECO:0000256" key="1">
    <source>
        <dbReference type="ARBA" id="ARBA00007734"/>
    </source>
</evidence>
<dbReference type="SUPFAM" id="SSF53955">
    <property type="entry name" value="Lysozyme-like"/>
    <property type="match status" value="1"/>
</dbReference>
<dbReference type="SUPFAM" id="SSF48435">
    <property type="entry name" value="Bacterial muramidases"/>
    <property type="match status" value="1"/>
</dbReference>
<dbReference type="Proteomes" id="UP000031623">
    <property type="component" value="Chromosome"/>
</dbReference>
<dbReference type="AlphaFoldDB" id="A0A090BUS6"/>
<comment type="similarity">
    <text evidence="1">Belongs to the transglycosylase Slt family.</text>
</comment>
<dbReference type="PROSITE" id="PS00922">
    <property type="entry name" value="TRANSGLYCOSYLASE"/>
    <property type="match status" value="1"/>
</dbReference>
<reference evidence="5 6" key="1">
    <citation type="journal article" date="2014" name="ISME J.">
        <title>Ecophysiology of Thioploca ingrica as revealed by the complete genome sequence supplemented with proteomic evidence.</title>
        <authorList>
            <person name="Kojima H."/>
            <person name="Ogura Y."/>
            <person name="Yamamoto N."/>
            <person name="Togashi T."/>
            <person name="Mori H."/>
            <person name="Watanabe T."/>
            <person name="Nemoto F."/>
            <person name="Kurokawa K."/>
            <person name="Hayashi T."/>
            <person name="Fukui M."/>
        </authorList>
    </citation>
    <scope>NUCLEOTIDE SEQUENCE [LARGE SCALE GENOMIC DNA]</scope>
</reference>
<keyword evidence="2" id="KW-0732">Signal</keyword>
<dbReference type="InterPro" id="IPR012289">
    <property type="entry name" value="Lytic_TGlycosylase_superhlx_L"/>
</dbReference>
<accession>A0A090BUS6</accession>
<gene>
    <name evidence="5" type="ORF">THII_1324</name>
</gene>
<dbReference type="GO" id="GO:0004553">
    <property type="term" value="F:hydrolase activity, hydrolyzing O-glycosyl compounds"/>
    <property type="evidence" value="ECO:0007669"/>
    <property type="project" value="InterPro"/>
</dbReference>
<dbReference type="CDD" id="cd13401">
    <property type="entry name" value="Slt70-like"/>
    <property type="match status" value="1"/>
</dbReference>
<dbReference type="InterPro" id="IPR000189">
    <property type="entry name" value="Transglyc_AS"/>
</dbReference>
<dbReference type="InterPro" id="IPR008939">
    <property type="entry name" value="Lytic_TGlycosylase_superhlx_U"/>
</dbReference>
<dbReference type="Gene3D" id="1.10.530.10">
    <property type="match status" value="1"/>
</dbReference>
<evidence type="ECO:0000313" key="5">
    <source>
        <dbReference type="EMBL" id="BAP55621.1"/>
    </source>
</evidence>
<dbReference type="InterPro" id="IPR023346">
    <property type="entry name" value="Lysozyme-like_dom_sf"/>
</dbReference>
<dbReference type="GO" id="GO:0016020">
    <property type="term" value="C:membrane"/>
    <property type="evidence" value="ECO:0007669"/>
    <property type="project" value="InterPro"/>
</dbReference>
<dbReference type="Gene3D" id="1.25.20.10">
    <property type="entry name" value="Bacterial muramidases"/>
    <property type="match status" value="1"/>
</dbReference>
<protein>
    <submittedName>
        <fullName evidence="5">Soluble lytic murein transglycosylase-like protein</fullName>
    </submittedName>
</protein>
<evidence type="ECO:0000313" key="6">
    <source>
        <dbReference type="Proteomes" id="UP000031623"/>
    </source>
</evidence>
<dbReference type="PANTHER" id="PTHR37423">
    <property type="entry name" value="SOLUBLE LYTIC MUREIN TRANSGLYCOSYLASE-RELATED"/>
    <property type="match status" value="1"/>
</dbReference>
<dbReference type="KEGG" id="tig:THII_1324"/>
<dbReference type="InterPro" id="IPR008258">
    <property type="entry name" value="Transglycosylase_SLT_dom_1"/>
</dbReference>
<dbReference type="EMBL" id="AP014633">
    <property type="protein sequence ID" value="BAP55621.1"/>
    <property type="molecule type" value="Genomic_DNA"/>
</dbReference>
<evidence type="ECO:0000259" key="3">
    <source>
        <dbReference type="Pfam" id="PF01464"/>
    </source>
</evidence>
<dbReference type="PANTHER" id="PTHR37423:SF5">
    <property type="entry name" value="SOLUBLE LYTIC MUREIN TRANSGLYCOSYLASE"/>
    <property type="match status" value="1"/>
</dbReference>
<dbReference type="Pfam" id="PF01464">
    <property type="entry name" value="SLT"/>
    <property type="match status" value="1"/>
</dbReference>
<feature type="domain" description="Transglycosylase SLT" evidence="3">
    <location>
        <begin position="498"/>
        <end position="603"/>
    </location>
</feature>
<dbReference type="InterPro" id="IPR037061">
    <property type="entry name" value="Lytic_TGlycoase_superhlx_L_sf"/>
</dbReference>
<evidence type="ECO:0000256" key="2">
    <source>
        <dbReference type="ARBA" id="ARBA00022729"/>
    </source>
</evidence>
<dbReference type="HOGENOM" id="CLU_019016_0_1_6"/>
<dbReference type="Pfam" id="PF14718">
    <property type="entry name" value="SLT_L"/>
    <property type="match status" value="1"/>
</dbReference>
<evidence type="ECO:0000259" key="4">
    <source>
        <dbReference type="Pfam" id="PF14718"/>
    </source>
</evidence>
<dbReference type="GO" id="GO:0042597">
    <property type="term" value="C:periplasmic space"/>
    <property type="evidence" value="ECO:0007669"/>
    <property type="project" value="InterPro"/>
</dbReference>
<organism evidence="5 6">
    <name type="scientific">Thioploca ingrica</name>
    <dbReference type="NCBI Taxonomy" id="40754"/>
    <lineage>
        <taxon>Bacteria</taxon>
        <taxon>Pseudomonadati</taxon>
        <taxon>Pseudomonadota</taxon>
        <taxon>Gammaproteobacteria</taxon>
        <taxon>Thiotrichales</taxon>
        <taxon>Thiotrichaceae</taxon>
        <taxon>Thioploca</taxon>
    </lineage>
</organism>
<dbReference type="GO" id="GO:0008933">
    <property type="term" value="F:peptidoglycan lytic transglycosylase activity"/>
    <property type="evidence" value="ECO:0007669"/>
    <property type="project" value="InterPro"/>
</dbReference>
<dbReference type="STRING" id="40754.THII_1324"/>
<keyword evidence="6" id="KW-1185">Reference proteome</keyword>
<name>A0A090BUS6_9GAMM</name>
<dbReference type="Gene3D" id="1.10.1240.20">
    <property type="entry name" value="Lytic transglycosylase, superhelical linker domain"/>
    <property type="match status" value="1"/>
</dbReference>
<feature type="domain" description="Lytic transglycosylase superhelical linker" evidence="4">
    <location>
        <begin position="437"/>
        <end position="483"/>
    </location>
</feature>